<feature type="transmembrane region" description="Helical" evidence="2">
    <location>
        <begin position="28"/>
        <end position="51"/>
    </location>
</feature>
<evidence type="ECO:0008006" key="5">
    <source>
        <dbReference type="Google" id="ProtNLM"/>
    </source>
</evidence>
<evidence type="ECO:0000313" key="4">
    <source>
        <dbReference type="Proteomes" id="UP000283509"/>
    </source>
</evidence>
<gene>
    <name evidence="3" type="ORF">C7M84_000690</name>
</gene>
<dbReference type="AlphaFoldDB" id="A0A423TVU4"/>
<proteinExistence type="predicted"/>
<dbReference type="SUPFAM" id="SSF52777">
    <property type="entry name" value="CoA-dependent acyltransferases"/>
    <property type="match status" value="2"/>
</dbReference>
<dbReference type="Pfam" id="PF07247">
    <property type="entry name" value="AATase"/>
    <property type="match status" value="1"/>
</dbReference>
<reference evidence="3 4" key="2">
    <citation type="submission" date="2019-01" db="EMBL/GenBank/DDBJ databases">
        <title>The decoding of complex shrimp genome reveals the adaptation for benthos swimmer, frequently molting mechanism and breeding impact on genome.</title>
        <authorList>
            <person name="Sun Y."/>
            <person name="Gao Y."/>
            <person name="Yu Y."/>
        </authorList>
    </citation>
    <scope>NUCLEOTIDE SEQUENCE [LARGE SCALE GENOMIC DNA]</scope>
    <source>
        <tissue evidence="3">Muscle</tissue>
    </source>
</reference>
<dbReference type="InterPro" id="IPR010828">
    <property type="entry name" value="Atf2/Sli1-like"/>
</dbReference>
<keyword evidence="4" id="KW-1185">Reference proteome</keyword>
<dbReference type="InterPro" id="IPR023213">
    <property type="entry name" value="CAT-like_dom_sf"/>
</dbReference>
<sequence>MVEREGLDGLQHPSHTLHHPTPAEAPHYAHPVLVTLYLVGTVLCVVMAYFLDTSRRSTKGQRQAPPSDNLNPDSSAIKELIREPGEWVRPLGSLELFMAVGGEYGTLNTVLGLWLSSREPIRPEDVRQALTVIAQKNHMLQMCVVWRGTRPWFRRMEQVVVDFGVENKDVMSVNSAELHAPYDMSRGPLWRAKLVPQPEESRDGLHKAALLISVHHCITDGLTNVVLGRDVMRVLNASMMGMEHNVPFRGVIPALPDALFKRYDWIYVFKYFWSKLFDTFVRNYNQKLYFKGILPQPETRVATTKVIMDEISAEATQRLVQQCRAAGVTVHACIVAIANIAIFRVAQQRAKGRIDSALINTANCINMRRYFPSENKESLGCHISLDETELLIRSADFTDKDSFWALVKRIYDNLQDSLNVHHTPAKNSPLFRPSSLIFHINYELTRRARQNRTHSHMITTNMGNLQHLLPGKYGDGPVEITRMLRSVSSALAGHACTLTFQTFVGKFMISLDYYSNKMTDDVAQQFFTNVNTYILNLTKHGCLDATSPEAVKGTSSAT</sequence>
<feature type="region of interest" description="Disordered" evidence="1">
    <location>
        <begin position="1"/>
        <end position="23"/>
    </location>
</feature>
<keyword evidence="2" id="KW-0472">Membrane</keyword>
<accession>A0A423TVU4</accession>
<keyword evidence="2" id="KW-0812">Transmembrane</keyword>
<evidence type="ECO:0000256" key="1">
    <source>
        <dbReference type="SAM" id="MobiDB-lite"/>
    </source>
</evidence>
<dbReference type="Gene3D" id="3.30.559.30">
    <property type="entry name" value="Nonribosomal peptide synthetase, condensation domain"/>
    <property type="match status" value="1"/>
</dbReference>
<keyword evidence="2" id="KW-1133">Transmembrane helix</keyword>
<dbReference type="PANTHER" id="PTHR28037">
    <property type="entry name" value="ALCOHOL O-ACETYLTRANSFERASE 1-RELATED"/>
    <property type="match status" value="1"/>
</dbReference>
<dbReference type="Proteomes" id="UP000283509">
    <property type="component" value="Unassembled WGS sequence"/>
</dbReference>
<dbReference type="EMBL" id="QCYY01001108">
    <property type="protein sequence ID" value="ROT80557.1"/>
    <property type="molecule type" value="Genomic_DNA"/>
</dbReference>
<protein>
    <recommendedName>
        <fullName evidence="5">Condensation domain-containing protein</fullName>
    </recommendedName>
</protein>
<evidence type="ECO:0000313" key="3">
    <source>
        <dbReference type="EMBL" id="ROT80557.1"/>
    </source>
</evidence>
<comment type="caution">
    <text evidence="3">The sequence shown here is derived from an EMBL/GenBank/DDBJ whole genome shotgun (WGS) entry which is preliminary data.</text>
</comment>
<evidence type="ECO:0000256" key="2">
    <source>
        <dbReference type="SAM" id="Phobius"/>
    </source>
</evidence>
<dbReference type="OrthoDB" id="6333174at2759"/>
<reference evidence="3 4" key="1">
    <citation type="submission" date="2018-04" db="EMBL/GenBank/DDBJ databases">
        <authorList>
            <person name="Zhang X."/>
            <person name="Yuan J."/>
            <person name="Li F."/>
            <person name="Xiang J."/>
        </authorList>
    </citation>
    <scope>NUCLEOTIDE SEQUENCE [LARGE SCALE GENOMIC DNA]</scope>
    <source>
        <tissue evidence="3">Muscle</tissue>
    </source>
</reference>
<organism evidence="3 4">
    <name type="scientific">Penaeus vannamei</name>
    <name type="common">Whiteleg shrimp</name>
    <name type="synonym">Litopenaeus vannamei</name>
    <dbReference type="NCBI Taxonomy" id="6689"/>
    <lineage>
        <taxon>Eukaryota</taxon>
        <taxon>Metazoa</taxon>
        <taxon>Ecdysozoa</taxon>
        <taxon>Arthropoda</taxon>
        <taxon>Crustacea</taxon>
        <taxon>Multicrustacea</taxon>
        <taxon>Malacostraca</taxon>
        <taxon>Eumalacostraca</taxon>
        <taxon>Eucarida</taxon>
        <taxon>Decapoda</taxon>
        <taxon>Dendrobranchiata</taxon>
        <taxon>Penaeoidea</taxon>
        <taxon>Penaeidae</taxon>
        <taxon>Penaeus</taxon>
    </lineage>
</organism>
<dbReference type="InterPro" id="IPR052058">
    <property type="entry name" value="Alcohol_O-acetyltransferase"/>
</dbReference>
<name>A0A423TVU4_PENVA</name>
<dbReference type="Gene3D" id="3.30.559.10">
    <property type="entry name" value="Chloramphenicol acetyltransferase-like domain"/>
    <property type="match status" value="1"/>
</dbReference>
<dbReference type="PANTHER" id="PTHR28037:SF1">
    <property type="entry name" value="ALCOHOL O-ACETYLTRANSFERASE 1-RELATED"/>
    <property type="match status" value="1"/>
</dbReference>